<evidence type="ECO:0008006" key="3">
    <source>
        <dbReference type="Google" id="ProtNLM"/>
    </source>
</evidence>
<comment type="caution">
    <text evidence="1">The sequence shown here is derived from an EMBL/GenBank/DDBJ whole genome shotgun (WGS) entry which is preliminary data.</text>
</comment>
<gene>
    <name evidence="1" type="ORF">C7437_101199</name>
</gene>
<evidence type="ECO:0000313" key="1">
    <source>
        <dbReference type="EMBL" id="PZX07092.1"/>
    </source>
</evidence>
<proteinExistence type="predicted"/>
<reference evidence="1 2" key="1">
    <citation type="submission" date="2018-06" db="EMBL/GenBank/DDBJ databases">
        <title>Genomic Encyclopedia of Type Strains, Phase IV (KMG-IV): sequencing the most valuable type-strain genomes for metagenomic binning, comparative biology and taxonomic classification.</title>
        <authorList>
            <person name="Goeker M."/>
        </authorList>
    </citation>
    <scope>NUCLEOTIDE SEQUENCE [LARGE SCALE GENOMIC DNA]</scope>
    <source>
        <strain evidence="1 2">DSM 5</strain>
    </source>
</reference>
<dbReference type="Proteomes" id="UP000248646">
    <property type="component" value="Unassembled WGS sequence"/>
</dbReference>
<dbReference type="AlphaFoldDB" id="A0A2W7MIE7"/>
<protein>
    <recommendedName>
        <fullName evidence="3">Peptidase M23-like protein</fullName>
    </recommendedName>
</protein>
<evidence type="ECO:0000313" key="2">
    <source>
        <dbReference type="Proteomes" id="UP000248646"/>
    </source>
</evidence>
<dbReference type="RefSeq" id="WP_111437780.1">
    <property type="nucleotide sequence ID" value="NZ_QKZI01000001.1"/>
</dbReference>
<keyword evidence="2" id="KW-1185">Reference proteome</keyword>
<dbReference type="EMBL" id="QKZI01000001">
    <property type="protein sequence ID" value="PZX07092.1"/>
    <property type="molecule type" value="Genomic_DNA"/>
</dbReference>
<dbReference type="SUPFAM" id="SSF51261">
    <property type="entry name" value="Duplicated hybrid motif"/>
    <property type="match status" value="1"/>
</dbReference>
<sequence length="181" mass="20196">MLSRKKWFIAFLLVLLFSGLTKLEKNHILTTTYAETLVAPQQPNEIVKRVVAFFGKSNETITVSAPVATPPLIEYKSIQPYDGGAMLSINQSQDLYASADGLIIYTGYTRQTGKTLTILYDTGETATFGFVEEFHQLPYTTISAGDIFASAESELLYIKVQKDGEEFEMSEIVNWLTVSDE</sequence>
<accession>A0A2W7MIE7</accession>
<name>A0A2W7MIE7_9BACI</name>
<organism evidence="1 2">
    <name type="scientific">Psychrobacillus insolitus</name>
    <dbReference type="NCBI Taxonomy" id="1461"/>
    <lineage>
        <taxon>Bacteria</taxon>
        <taxon>Bacillati</taxon>
        <taxon>Bacillota</taxon>
        <taxon>Bacilli</taxon>
        <taxon>Bacillales</taxon>
        <taxon>Bacillaceae</taxon>
        <taxon>Psychrobacillus</taxon>
    </lineage>
</organism>
<dbReference type="InterPro" id="IPR011055">
    <property type="entry name" value="Dup_hybrid_motif"/>
</dbReference>
<dbReference type="OrthoDB" id="2965564at2"/>